<dbReference type="GO" id="GO:0015225">
    <property type="term" value="F:biotin transmembrane transporter activity"/>
    <property type="evidence" value="ECO:0007669"/>
    <property type="project" value="UniProtKB-UniRule"/>
</dbReference>
<dbReference type="Proteomes" id="UP000251634">
    <property type="component" value="Unassembled WGS sequence"/>
</dbReference>
<feature type="transmembrane region" description="Helical" evidence="3">
    <location>
        <begin position="68"/>
        <end position="86"/>
    </location>
</feature>
<organism evidence="4 5">
    <name type="scientific">Faecalibacterium prausnitzii</name>
    <dbReference type="NCBI Taxonomy" id="853"/>
    <lineage>
        <taxon>Bacteria</taxon>
        <taxon>Bacillati</taxon>
        <taxon>Bacillota</taxon>
        <taxon>Clostridia</taxon>
        <taxon>Eubacteriales</taxon>
        <taxon>Oscillospiraceae</taxon>
        <taxon>Faecalibacterium</taxon>
    </lineage>
</organism>
<comment type="subcellular location">
    <subcellularLocation>
        <location evidence="2">Cell membrane</location>
        <topology evidence="2">Multi-pass membrane protein</topology>
    </subcellularLocation>
</comment>
<comment type="similarity">
    <text evidence="1 2">Belongs to the BioY family.</text>
</comment>
<evidence type="ECO:0000256" key="3">
    <source>
        <dbReference type="SAM" id="Phobius"/>
    </source>
</evidence>
<comment type="caution">
    <text evidence="4">The sequence shown here is derived from an EMBL/GenBank/DDBJ whole genome shotgun (WGS) entry which is preliminary data.</text>
</comment>
<feature type="transmembrane region" description="Helical" evidence="3">
    <location>
        <begin position="153"/>
        <end position="178"/>
    </location>
</feature>
<proteinExistence type="inferred from homology"/>
<dbReference type="EMBL" id="PRKZ01000001">
    <property type="protein sequence ID" value="RAW51946.1"/>
    <property type="molecule type" value="Genomic_DNA"/>
</dbReference>
<dbReference type="Gene3D" id="1.10.1760.20">
    <property type="match status" value="1"/>
</dbReference>
<keyword evidence="2" id="KW-1003">Cell membrane</keyword>
<sequence>MSQAAAKNTQSSKFSVRDICYTGLFAAVIAVMAQISIPMPLGVPMTMQTFAITLAAVVLGSKLSAMASLVYLILGAVGVPVLASFSGGIDKFVGPTGGFLISFPLMAYIIGLGVEHRNAFKGAFPLAVVVGTVVNYIVGVILFVIVAHSTVAVAISACVLPFIPTAIIKAVLACAIGLNIRKRIPGLKA</sequence>
<dbReference type="PANTHER" id="PTHR34295">
    <property type="entry name" value="BIOTIN TRANSPORTER BIOY"/>
    <property type="match status" value="1"/>
</dbReference>
<keyword evidence="2 3" id="KW-0472">Membrane</keyword>
<feature type="transmembrane region" description="Helical" evidence="3">
    <location>
        <begin position="92"/>
        <end position="114"/>
    </location>
</feature>
<keyword evidence="2" id="KW-0813">Transport</keyword>
<feature type="transmembrane region" description="Helical" evidence="3">
    <location>
        <begin position="126"/>
        <end position="147"/>
    </location>
</feature>
<accession>A0A329TTJ3</accession>
<keyword evidence="3" id="KW-0812">Transmembrane</keyword>
<evidence type="ECO:0000313" key="5">
    <source>
        <dbReference type="Proteomes" id="UP000251634"/>
    </source>
</evidence>
<evidence type="ECO:0000256" key="2">
    <source>
        <dbReference type="PIRNR" id="PIRNR016661"/>
    </source>
</evidence>
<name>A0A329TTJ3_9FIRM</name>
<dbReference type="RefSeq" id="WP_022256890.1">
    <property type="nucleotide sequence ID" value="NZ_PRKZ01000001.1"/>
</dbReference>
<dbReference type="Pfam" id="PF02632">
    <property type="entry name" value="BioY"/>
    <property type="match status" value="1"/>
</dbReference>
<dbReference type="InterPro" id="IPR003784">
    <property type="entry name" value="BioY"/>
</dbReference>
<dbReference type="PIRSF" id="PIRSF016661">
    <property type="entry name" value="BioY"/>
    <property type="match status" value="1"/>
</dbReference>
<dbReference type="GO" id="GO:0005886">
    <property type="term" value="C:plasma membrane"/>
    <property type="evidence" value="ECO:0007669"/>
    <property type="project" value="UniProtKB-SubCell"/>
</dbReference>
<feature type="transmembrane region" description="Helical" evidence="3">
    <location>
        <begin position="20"/>
        <end position="37"/>
    </location>
</feature>
<gene>
    <name evidence="4" type="ORF">C4N25_00595</name>
</gene>
<protein>
    <recommendedName>
        <fullName evidence="2">Biotin transporter</fullName>
    </recommendedName>
</protein>
<dbReference type="PANTHER" id="PTHR34295:SF1">
    <property type="entry name" value="BIOTIN TRANSPORTER BIOY"/>
    <property type="match status" value="1"/>
</dbReference>
<reference evidence="4 5" key="1">
    <citation type="submission" date="2018-02" db="EMBL/GenBank/DDBJ databases">
        <title>Complete genome sequencing of Faecalibacterium prausnitzii strains isolated from the human gut.</title>
        <authorList>
            <person name="Fitzgerald B.C."/>
            <person name="Shkoporov A.N."/>
            <person name="Ross P.R."/>
            <person name="Hill C."/>
        </authorList>
    </citation>
    <scope>NUCLEOTIDE SEQUENCE [LARGE SCALE GENOMIC DNA]</scope>
    <source>
        <strain evidence="4 5">APC942/8-14-2</strain>
    </source>
</reference>
<evidence type="ECO:0000313" key="4">
    <source>
        <dbReference type="EMBL" id="RAW51946.1"/>
    </source>
</evidence>
<dbReference type="AlphaFoldDB" id="A0A329TTJ3"/>
<evidence type="ECO:0000256" key="1">
    <source>
        <dbReference type="ARBA" id="ARBA00010692"/>
    </source>
</evidence>
<keyword evidence="3" id="KW-1133">Transmembrane helix</keyword>